<dbReference type="RefSeq" id="WP_014435617.1">
    <property type="nucleotide sequence ID" value="NC_017080.1"/>
</dbReference>
<dbReference type="GO" id="GO:0043024">
    <property type="term" value="F:ribosomal small subunit binding"/>
    <property type="evidence" value="ECO:0007669"/>
    <property type="project" value="TreeGrafter"/>
</dbReference>
<evidence type="ECO:0000256" key="1">
    <source>
        <dbReference type="ARBA" id="ARBA00022845"/>
    </source>
</evidence>
<dbReference type="Gene3D" id="3.30.160.100">
    <property type="entry name" value="Ribosome hibernation promotion factor-like"/>
    <property type="match status" value="1"/>
</dbReference>
<evidence type="ECO:0000313" key="5">
    <source>
        <dbReference type="Proteomes" id="UP000007881"/>
    </source>
</evidence>
<dbReference type="Proteomes" id="UP000007881">
    <property type="component" value="Chromosome"/>
</dbReference>
<name>I0IAV9_PHYMF</name>
<dbReference type="KEGG" id="phm:PSMK_02380"/>
<proteinExistence type="predicted"/>
<dbReference type="AlphaFoldDB" id="I0IAV9"/>
<dbReference type="GO" id="GO:0022627">
    <property type="term" value="C:cytosolic small ribosomal subunit"/>
    <property type="evidence" value="ECO:0007669"/>
    <property type="project" value="TreeGrafter"/>
</dbReference>
<reference evidence="4 5" key="1">
    <citation type="submission" date="2012-02" db="EMBL/GenBank/DDBJ databases">
        <title>Complete genome sequence of Phycisphaera mikurensis NBRC 102666.</title>
        <authorList>
            <person name="Ankai A."/>
            <person name="Hosoyama A."/>
            <person name="Terui Y."/>
            <person name="Sekine M."/>
            <person name="Fukai R."/>
            <person name="Kato Y."/>
            <person name="Nakamura S."/>
            <person name="Yamada-Narita S."/>
            <person name="Kawakoshi A."/>
            <person name="Fukunaga Y."/>
            <person name="Yamazaki S."/>
            <person name="Fujita N."/>
        </authorList>
    </citation>
    <scope>NUCLEOTIDE SEQUENCE [LARGE SCALE GENOMIC DNA]</scope>
    <source>
        <strain evidence="5">NBRC 102666 / KCTC 22515 / FYK2301M01</strain>
    </source>
</reference>
<dbReference type="PANTHER" id="PTHR33231">
    <property type="entry name" value="30S RIBOSOMAL PROTEIN"/>
    <property type="match status" value="1"/>
</dbReference>
<dbReference type="STRING" id="1142394.PSMK_02380"/>
<protein>
    <recommendedName>
        <fullName evidence="3">Ribosome hibernation promoting factor</fullName>
    </recommendedName>
</protein>
<dbReference type="InterPro" id="IPR036567">
    <property type="entry name" value="RHF-like"/>
</dbReference>
<organism evidence="4 5">
    <name type="scientific">Phycisphaera mikurensis (strain NBRC 102666 / KCTC 22515 / FYK2301M01)</name>
    <dbReference type="NCBI Taxonomy" id="1142394"/>
    <lineage>
        <taxon>Bacteria</taxon>
        <taxon>Pseudomonadati</taxon>
        <taxon>Planctomycetota</taxon>
        <taxon>Phycisphaerae</taxon>
        <taxon>Phycisphaerales</taxon>
        <taxon>Phycisphaeraceae</taxon>
        <taxon>Phycisphaera</taxon>
    </lineage>
</organism>
<dbReference type="SUPFAM" id="SSF69754">
    <property type="entry name" value="Ribosome binding protein Y (YfiA homologue)"/>
    <property type="match status" value="1"/>
</dbReference>
<evidence type="ECO:0000313" key="4">
    <source>
        <dbReference type="EMBL" id="BAM02397.1"/>
    </source>
</evidence>
<evidence type="ECO:0000256" key="2">
    <source>
        <dbReference type="ARBA" id="ARBA00038695"/>
    </source>
</evidence>
<dbReference type="GO" id="GO:0045900">
    <property type="term" value="P:negative regulation of translational elongation"/>
    <property type="evidence" value="ECO:0007669"/>
    <property type="project" value="TreeGrafter"/>
</dbReference>
<gene>
    <name evidence="4" type="ordered locus">PSMK_02380</name>
</gene>
<evidence type="ECO:0000256" key="3">
    <source>
        <dbReference type="ARBA" id="ARBA00041148"/>
    </source>
</evidence>
<keyword evidence="1" id="KW-0810">Translation regulation</keyword>
<dbReference type="eggNOG" id="COG1544">
    <property type="taxonomic scope" value="Bacteria"/>
</dbReference>
<comment type="subunit">
    <text evidence="2">Associates exclusively with 100S ribosomes, which are dimers of 70S ribosomes.</text>
</comment>
<dbReference type="InterPro" id="IPR003489">
    <property type="entry name" value="RHF/RaiA"/>
</dbReference>
<dbReference type="InterPro" id="IPR050574">
    <property type="entry name" value="HPF/YfiA_ribosome-assoc"/>
</dbReference>
<dbReference type="HOGENOM" id="CLU_071472_6_0_0"/>
<dbReference type="PANTHER" id="PTHR33231:SF1">
    <property type="entry name" value="30S RIBOSOMAL PROTEIN"/>
    <property type="match status" value="1"/>
</dbReference>
<dbReference type="EMBL" id="AP012338">
    <property type="protein sequence ID" value="BAM02397.1"/>
    <property type="molecule type" value="Genomic_DNA"/>
</dbReference>
<accession>I0IAV9</accession>
<keyword evidence="5" id="KW-1185">Reference proteome</keyword>
<sequence length="97" mass="11448">MNVHITHKQLELTDSITAYVKQRAEKLPKYWSRVTRADVDMEKRGGHTYWVEFIVHAEGHDPFVSHHKHDDLYACIDEAASRAERQLRDHHAKLTHH</sequence>
<dbReference type="Pfam" id="PF02482">
    <property type="entry name" value="Ribosomal_S30AE"/>
    <property type="match status" value="1"/>
</dbReference>
<dbReference type="NCBIfam" id="TIGR00741">
    <property type="entry name" value="yfiA"/>
    <property type="match status" value="1"/>
</dbReference>
<dbReference type="CDD" id="cd00552">
    <property type="entry name" value="RaiA"/>
    <property type="match status" value="1"/>
</dbReference>